<evidence type="ECO:0000313" key="1">
    <source>
        <dbReference type="EMBL" id="CAI3982988.1"/>
    </source>
</evidence>
<reference evidence="1" key="1">
    <citation type="submission" date="2022-10" db="EMBL/GenBank/DDBJ databases">
        <authorList>
            <person name="Chen Y."/>
            <person name="Dougan E. K."/>
            <person name="Chan C."/>
            <person name="Rhodes N."/>
            <person name="Thang M."/>
        </authorList>
    </citation>
    <scope>NUCLEOTIDE SEQUENCE</scope>
</reference>
<keyword evidence="3" id="KW-1185">Reference proteome</keyword>
<gene>
    <name evidence="1" type="ORF">C1SCF055_LOCUS10640</name>
</gene>
<evidence type="ECO:0000313" key="2">
    <source>
        <dbReference type="EMBL" id="CAL1136363.1"/>
    </source>
</evidence>
<comment type="caution">
    <text evidence="1">The sequence shown here is derived from an EMBL/GenBank/DDBJ whole genome shotgun (WGS) entry which is preliminary data.</text>
</comment>
<dbReference type="Proteomes" id="UP001152797">
    <property type="component" value="Unassembled WGS sequence"/>
</dbReference>
<name>A0A9P1C2M5_9DINO</name>
<dbReference type="EMBL" id="CAMXCT030000765">
    <property type="protein sequence ID" value="CAL4770300.1"/>
    <property type="molecule type" value="Genomic_DNA"/>
</dbReference>
<proteinExistence type="predicted"/>
<reference evidence="2" key="2">
    <citation type="submission" date="2024-04" db="EMBL/GenBank/DDBJ databases">
        <authorList>
            <person name="Chen Y."/>
            <person name="Shah S."/>
            <person name="Dougan E. K."/>
            <person name="Thang M."/>
            <person name="Chan C."/>
        </authorList>
    </citation>
    <scope>NUCLEOTIDE SEQUENCE [LARGE SCALE GENOMIC DNA]</scope>
</reference>
<organism evidence="1">
    <name type="scientific">Cladocopium goreaui</name>
    <dbReference type="NCBI Taxonomy" id="2562237"/>
    <lineage>
        <taxon>Eukaryota</taxon>
        <taxon>Sar</taxon>
        <taxon>Alveolata</taxon>
        <taxon>Dinophyceae</taxon>
        <taxon>Suessiales</taxon>
        <taxon>Symbiodiniaceae</taxon>
        <taxon>Cladocopium</taxon>
    </lineage>
</organism>
<evidence type="ECO:0000313" key="3">
    <source>
        <dbReference type="Proteomes" id="UP001152797"/>
    </source>
</evidence>
<accession>A0A9P1C2M5</accession>
<protein>
    <submittedName>
        <fullName evidence="1">Uncharacterized protein</fullName>
    </submittedName>
</protein>
<sequence>MAMFPAAGLAAAPLFAVPQVIGRGPPVAPAPRALRGTAQLGVRRRAEGVRFPAAAKQPQAVEVSRKWRHRLLAALGVAAAWLWPKMAYARVAKRVVSRADERRAGLYT</sequence>
<dbReference type="EMBL" id="CAMXCT010000765">
    <property type="protein sequence ID" value="CAI3982988.1"/>
    <property type="molecule type" value="Genomic_DNA"/>
</dbReference>
<feature type="non-terminal residue" evidence="1">
    <location>
        <position position="1"/>
    </location>
</feature>
<dbReference type="OrthoDB" id="467875at2759"/>
<dbReference type="AlphaFoldDB" id="A0A9P1C2M5"/>
<dbReference type="EMBL" id="CAMXCT020000765">
    <property type="protein sequence ID" value="CAL1136363.1"/>
    <property type="molecule type" value="Genomic_DNA"/>
</dbReference>